<dbReference type="AlphaFoldDB" id="A0AA87YA13"/>
<dbReference type="EMBL" id="BMWW01000007">
    <property type="protein sequence ID" value="GGZ01805.1"/>
    <property type="molecule type" value="Genomic_DNA"/>
</dbReference>
<organism evidence="2 3">
    <name type="scientific">Pseudoduganella plicata</name>
    <dbReference type="NCBI Taxonomy" id="321984"/>
    <lineage>
        <taxon>Bacteria</taxon>
        <taxon>Pseudomonadati</taxon>
        <taxon>Pseudomonadota</taxon>
        <taxon>Betaproteobacteria</taxon>
        <taxon>Burkholderiales</taxon>
        <taxon>Oxalobacteraceae</taxon>
        <taxon>Telluria group</taxon>
        <taxon>Pseudoduganella</taxon>
    </lineage>
</organism>
<evidence type="ECO:0000313" key="2">
    <source>
        <dbReference type="EMBL" id="GGZ01805.1"/>
    </source>
</evidence>
<gene>
    <name evidence="2" type="ORF">GCM10007388_39430</name>
</gene>
<proteinExistence type="predicted"/>
<feature type="region of interest" description="Disordered" evidence="1">
    <location>
        <begin position="1"/>
        <end position="45"/>
    </location>
</feature>
<evidence type="ECO:0000313" key="3">
    <source>
        <dbReference type="Proteomes" id="UP000619512"/>
    </source>
</evidence>
<evidence type="ECO:0000256" key="1">
    <source>
        <dbReference type="SAM" id="MobiDB-lite"/>
    </source>
</evidence>
<feature type="compositionally biased region" description="Low complexity" evidence="1">
    <location>
        <begin position="19"/>
        <end position="37"/>
    </location>
</feature>
<sequence length="641" mass="68367">MRFNLLRGLTGHDTPPAPADAAGARSRAASAPPASLPTQRPRAPGARATCAQLLRRARDTAATAVRTAGPGKEAPPPRLPVVGPNTTVFDTVAWNSGKPPADVGNILVLGRPQRTGDPRLGPAQVQGHAVALDLHADPRVPADADAIRQGRDAVMSILGNTEREYALTGTHAGRVIDHARDWLAQPGCRVTARDLGAIMKSVGEAIHLQTVGTLGASREERTAGRMPMECMTHLGHQIRAAMRTADPVQRRYLHNLGAETMGRVLRHDLSFASTQNFLQEVQAGCQRAGLGALAELAGELGSQIPSADKAGDHATRLHDNIYGRAMETVLMAELVRQPPASVGAAMDAMAQQLLETLEALTPDDQEKVAGRVLEMVQAERRSWQTESPKLEAFAQAPYGADALRALKSLLSQPARNGADCLAIPYLTVKLSLKLDQIRPAPWMAAANANYTGVVGPASARETRAFNPNRMSRKAGVTAHHQPPIAWSSEPAMHPADRNIPLLNKPSPELTQALQHGVPFVSGVSGSTNIAMHMVDHMLRNGKTVDARDALLGTMMFLTHDGGHSMHEAMWVGNQLEQTRGLPLGLGGGTPADFVADYQHFLGGFPPHKGGATIDAAVNTAWHATLNHFGRHSHFSPERPAG</sequence>
<reference evidence="2" key="1">
    <citation type="journal article" date="2014" name="Int. J. Syst. Evol. Microbiol.">
        <title>Complete genome sequence of Corynebacterium casei LMG S-19264T (=DSM 44701T), isolated from a smear-ripened cheese.</title>
        <authorList>
            <consortium name="US DOE Joint Genome Institute (JGI-PGF)"/>
            <person name="Walter F."/>
            <person name="Albersmeier A."/>
            <person name="Kalinowski J."/>
            <person name="Ruckert C."/>
        </authorList>
    </citation>
    <scope>NUCLEOTIDE SEQUENCE</scope>
    <source>
        <strain evidence="2">KCTC 12344</strain>
    </source>
</reference>
<protein>
    <submittedName>
        <fullName evidence="2">Uncharacterized protein</fullName>
    </submittedName>
</protein>
<reference evidence="2" key="2">
    <citation type="submission" date="2022-12" db="EMBL/GenBank/DDBJ databases">
        <authorList>
            <person name="Sun Q."/>
            <person name="Kim S."/>
        </authorList>
    </citation>
    <scope>NUCLEOTIDE SEQUENCE</scope>
    <source>
        <strain evidence="2">KCTC 12344</strain>
    </source>
</reference>
<dbReference type="Proteomes" id="UP000619512">
    <property type="component" value="Unassembled WGS sequence"/>
</dbReference>
<name>A0AA87YA13_9BURK</name>
<accession>A0AA87YA13</accession>
<comment type="caution">
    <text evidence="2">The sequence shown here is derived from an EMBL/GenBank/DDBJ whole genome shotgun (WGS) entry which is preliminary data.</text>
</comment>
<dbReference type="RefSeq" id="WP_189569144.1">
    <property type="nucleotide sequence ID" value="NZ_BMWW01000007.1"/>
</dbReference>